<accession>A0A0J7MN56</accession>
<sequence>MINLANVRRSVISDLLFPAVGVSPEVFPPGDTSTAKVFIHCGITVAFRFAVQDGSDVMRIPGGLIVRPHAKIVRFEGGKMTLLRGGIHHGHPPLRAGRQPFIDRLRIVPQREQRFGGIDRGCRRGVLRGLADRRSVAGRQQQKSHQAQRF</sequence>
<dbReference type="PaxDb" id="67767-A0A0J7MN56"/>
<dbReference type="AlphaFoldDB" id="A0A0J7MN56"/>
<name>A0A0J7MN56_LASNI</name>
<evidence type="ECO:0000313" key="2">
    <source>
        <dbReference type="Proteomes" id="UP000036403"/>
    </source>
</evidence>
<dbReference type="EMBL" id="LBMM01028918">
    <property type="protein sequence ID" value="KMQ82050.1"/>
    <property type="molecule type" value="Genomic_DNA"/>
</dbReference>
<feature type="non-terminal residue" evidence="1">
    <location>
        <position position="150"/>
    </location>
</feature>
<proteinExistence type="predicted"/>
<organism evidence="1 2">
    <name type="scientific">Lasius niger</name>
    <name type="common">Black garden ant</name>
    <dbReference type="NCBI Taxonomy" id="67767"/>
    <lineage>
        <taxon>Eukaryota</taxon>
        <taxon>Metazoa</taxon>
        <taxon>Ecdysozoa</taxon>
        <taxon>Arthropoda</taxon>
        <taxon>Hexapoda</taxon>
        <taxon>Insecta</taxon>
        <taxon>Pterygota</taxon>
        <taxon>Neoptera</taxon>
        <taxon>Endopterygota</taxon>
        <taxon>Hymenoptera</taxon>
        <taxon>Apocrita</taxon>
        <taxon>Aculeata</taxon>
        <taxon>Formicoidea</taxon>
        <taxon>Formicidae</taxon>
        <taxon>Formicinae</taxon>
        <taxon>Lasius</taxon>
        <taxon>Lasius</taxon>
    </lineage>
</organism>
<evidence type="ECO:0000313" key="1">
    <source>
        <dbReference type="EMBL" id="KMQ82050.1"/>
    </source>
</evidence>
<gene>
    <name evidence="1" type="ORF">RF55_24373</name>
</gene>
<protein>
    <submittedName>
        <fullName evidence="1">Uncharacterized protein</fullName>
    </submittedName>
</protein>
<reference evidence="1 2" key="1">
    <citation type="submission" date="2015-04" db="EMBL/GenBank/DDBJ databases">
        <title>Lasius niger genome sequencing.</title>
        <authorList>
            <person name="Konorov E.A."/>
            <person name="Nikitin M.A."/>
            <person name="Kirill M.V."/>
            <person name="Chang P."/>
        </authorList>
    </citation>
    <scope>NUCLEOTIDE SEQUENCE [LARGE SCALE GENOMIC DNA]</scope>
    <source>
        <tissue evidence="1">Whole</tissue>
    </source>
</reference>
<comment type="caution">
    <text evidence="1">The sequence shown here is derived from an EMBL/GenBank/DDBJ whole genome shotgun (WGS) entry which is preliminary data.</text>
</comment>
<keyword evidence="2" id="KW-1185">Reference proteome</keyword>
<dbReference type="Proteomes" id="UP000036403">
    <property type="component" value="Unassembled WGS sequence"/>
</dbReference>